<dbReference type="InterPro" id="IPR051821">
    <property type="entry name" value="Asp/Asn_beta-hydroxylase"/>
</dbReference>
<comment type="similarity">
    <text evidence="1">Belongs to the aspartyl/asparaginyl beta-hydroxylase family.</text>
</comment>
<dbReference type="AlphaFoldDB" id="A0A813KCX4"/>
<dbReference type="Proteomes" id="UP000626109">
    <property type="component" value="Unassembled WGS sequence"/>
</dbReference>
<dbReference type="Gene3D" id="2.60.120.330">
    <property type="entry name" value="B-lactam Antibiotic, Isopenicillin N Synthase, Chain"/>
    <property type="match status" value="1"/>
</dbReference>
<feature type="non-terminal residue" evidence="5">
    <location>
        <position position="226"/>
    </location>
</feature>
<proteinExistence type="inferred from homology"/>
<dbReference type="Pfam" id="PF05118">
    <property type="entry name" value="Asp_Arg_Hydrox"/>
    <property type="match status" value="1"/>
</dbReference>
<name>A0A813KCX4_POLGL</name>
<dbReference type="PANTHER" id="PTHR46332:SF5">
    <property type="entry name" value="ASPARTATE BETA-HYDROXYLASE DOMAIN CONTAINING 2"/>
    <property type="match status" value="1"/>
</dbReference>
<dbReference type="EMBL" id="CAJNNW010030558">
    <property type="protein sequence ID" value="CAE8703768.1"/>
    <property type="molecule type" value="Genomic_DNA"/>
</dbReference>
<evidence type="ECO:0000259" key="4">
    <source>
        <dbReference type="Pfam" id="PF05118"/>
    </source>
</evidence>
<sequence>ASAQLFEQSISVGNCGVDRYGEEWLENACDIRWMHSVLLYNWLGESETDVTMAQAFLSRAQSLFQLLRGVPRYEKSAWELPSDINFNAIRFPGVPSRPIWDTQQVPMGRFLEESCPVFKAELEAILNDPRDLWGMLMKADPSREHLGTPGGWDTVRIVRYHHWYDLFCEMAPQTCALVKSRAEINKCSFMNVNYVKLHPGAHLKPHYGNGPRLSAHLSVIAPEPTK</sequence>
<evidence type="ECO:0000313" key="5">
    <source>
        <dbReference type="EMBL" id="CAE8703768.1"/>
    </source>
</evidence>
<evidence type="ECO:0000256" key="1">
    <source>
        <dbReference type="ARBA" id="ARBA00007730"/>
    </source>
</evidence>
<dbReference type="PANTHER" id="PTHR46332">
    <property type="entry name" value="ASPARTATE BETA-HYDROXYLASE DOMAIN-CONTAINING PROTEIN 2"/>
    <property type="match status" value="1"/>
</dbReference>
<evidence type="ECO:0000256" key="2">
    <source>
        <dbReference type="ARBA" id="ARBA00022964"/>
    </source>
</evidence>
<dbReference type="InterPro" id="IPR007803">
    <property type="entry name" value="Asp/Arg/Pro-Hydrxlase"/>
</dbReference>
<evidence type="ECO:0000313" key="6">
    <source>
        <dbReference type="Proteomes" id="UP000626109"/>
    </source>
</evidence>
<evidence type="ECO:0000256" key="3">
    <source>
        <dbReference type="ARBA" id="ARBA00023002"/>
    </source>
</evidence>
<dbReference type="GO" id="GO:0016020">
    <property type="term" value="C:membrane"/>
    <property type="evidence" value="ECO:0007669"/>
    <property type="project" value="TreeGrafter"/>
</dbReference>
<dbReference type="GO" id="GO:0051213">
    <property type="term" value="F:dioxygenase activity"/>
    <property type="evidence" value="ECO:0007669"/>
    <property type="project" value="UniProtKB-KW"/>
</dbReference>
<accession>A0A813KCX4</accession>
<dbReference type="InterPro" id="IPR027443">
    <property type="entry name" value="IPNS-like_sf"/>
</dbReference>
<gene>
    <name evidence="5" type="ORF">PGLA2088_LOCUS32952</name>
</gene>
<comment type="caution">
    <text evidence="5">The sequence shown here is derived from an EMBL/GenBank/DDBJ whole genome shotgun (WGS) entry which is preliminary data.</text>
</comment>
<feature type="non-terminal residue" evidence="5">
    <location>
        <position position="1"/>
    </location>
</feature>
<keyword evidence="3" id="KW-0560">Oxidoreductase</keyword>
<keyword evidence="2" id="KW-0223">Dioxygenase</keyword>
<reference evidence="5" key="1">
    <citation type="submission" date="2021-02" db="EMBL/GenBank/DDBJ databases">
        <authorList>
            <person name="Dougan E. K."/>
            <person name="Rhodes N."/>
            <person name="Thang M."/>
            <person name="Chan C."/>
        </authorList>
    </citation>
    <scope>NUCLEOTIDE SEQUENCE</scope>
</reference>
<organism evidence="5 6">
    <name type="scientific">Polarella glacialis</name>
    <name type="common">Dinoflagellate</name>
    <dbReference type="NCBI Taxonomy" id="89957"/>
    <lineage>
        <taxon>Eukaryota</taxon>
        <taxon>Sar</taxon>
        <taxon>Alveolata</taxon>
        <taxon>Dinophyceae</taxon>
        <taxon>Suessiales</taxon>
        <taxon>Suessiaceae</taxon>
        <taxon>Polarella</taxon>
    </lineage>
</organism>
<protein>
    <recommendedName>
        <fullName evidence="4">Aspartyl/asparaginy/proline hydroxylase domain-containing protein</fullName>
    </recommendedName>
</protein>
<feature type="domain" description="Aspartyl/asparaginy/proline hydroxylase" evidence="4">
    <location>
        <begin position="114"/>
        <end position="223"/>
    </location>
</feature>